<keyword evidence="1" id="KW-0472">Membrane</keyword>
<dbReference type="EMBL" id="JALQCW010000129">
    <property type="protein sequence ID" value="MCK9802362.1"/>
    <property type="molecule type" value="Genomic_DNA"/>
</dbReference>
<dbReference type="Proteomes" id="UP001155059">
    <property type="component" value="Unassembled WGS sequence"/>
</dbReference>
<organism evidence="2 3">
    <name type="scientific">Pseudomonas morbosilactucae</name>
    <dbReference type="NCBI Taxonomy" id="2938197"/>
    <lineage>
        <taxon>Bacteria</taxon>
        <taxon>Pseudomonadati</taxon>
        <taxon>Pseudomonadota</taxon>
        <taxon>Gammaproteobacteria</taxon>
        <taxon>Pseudomonadales</taxon>
        <taxon>Pseudomonadaceae</taxon>
        <taxon>Pseudomonas</taxon>
    </lineage>
</organism>
<evidence type="ECO:0000256" key="1">
    <source>
        <dbReference type="SAM" id="Phobius"/>
    </source>
</evidence>
<keyword evidence="1" id="KW-1133">Transmembrane helix</keyword>
<evidence type="ECO:0000313" key="3">
    <source>
        <dbReference type="Proteomes" id="UP001155059"/>
    </source>
</evidence>
<gene>
    <name evidence="2" type="ORF">M1B34_33135</name>
</gene>
<feature type="transmembrane region" description="Helical" evidence="1">
    <location>
        <begin position="44"/>
        <end position="62"/>
    </location>
</feature>
<evidence type="ECO:0000313" key="2">
    <source>
        <dbReference type="EMBL" id="MCK9802362.1"/>
    </source>
</evidence>
<reference evidence="2 3" key="1">
    <citation type="journal article" date="2022" name="Int. J. Syst. Evol. Microbiol.">
        <title>Pseudomonas aegrilactucae sp. nov. and Pseudomonas morbosilactucae sp. nov., pathogens causing bacterial rot of lettuce in Japan.</title>
        <authorList>
            <person name="Sawada H."/>
            <person name="Fujikawa T."/>
            <person name="Satou M."/>
        </authorList>
    </citation>
    <scope>NUCLEOTIDE SEQUENCE [LARGE SCALE GENOMIC DNA]</scope>
    <source>
        <strain evidence="2 3">MAFF 302030</strain>
    </source>
</reference>
<reference evidence="2 3" key="2">
    <citation type="journal article" date="2023" name="Plant Pathol.">
        <title>Dismantling and reorganizing Pseudomonas marginalis sensu#lato.</title>
        <authorList>
            <person name="Sawada H."/>
            <person name="Fujikawa T."/>
            <person name="Satou M."/>
        </authorList>
    </citation>
    <scope>NUCLEOTIDE SEQUENCE [LARGE SCALE GENOMIC DNA]</scope>
    <source>
        <strain evidence="2 3">MAFF 302030</strain>
    </source>
</reference>
<feature type="transmembrane region" description="Helical" evidence="1">
    <location>
        <begin position="145"/>
        <end position="167"/>
    </location>
</feature>
<name>A0A9X1Z241_9PSED</name>
<sequence>MFWKRENKVQVELTAPITITHPNCANPQVSTPESPVTKEVDKDFALKLLISFALFIQAALFVDGYLELTAYYEQFGIQTSELDLTNPTILAAGYLHSFTGVMNWVDGIPLIGPLLPWLPFAAVALTYAYLLANRETKRQALIEKGFTGGVALLILFIAPVFGVLHGVDRGRQDISAMTAIEVANGVGKEHSVVTKNGERITGHLLAADTKSTFIFSNDTVYKIDNRTSRITRQTLLKEKPIKALRMGNE</sequence>
<comment type="caution">
    <text evidence="2">The sequence shown here is derived from an EMBL/GenBank/DDBJ whole genome shotgun (WGS) entry which is preliminary data.</text>
</comment>
<dbReference type="RefSeq" id="WP_268267384.1">
    <property type="nucleotide sequence ID" value="NZ_JALQCW010000129.1"/>
</dbReference>
<dbReference type="AlphaFoldDB" id="A0A9X1Z241"/>
<feature type="transmembrane region" description="Helical" evidence="1">
    <location>
        <begin position="114"/>
        <end position="133"/>
    </location>
</feature>
<proteinExistence type="predicted"/>
<keyword evidence="1" id="KW-0812">Transmembrane</keyword>
<protein>
    <submittedName>
        <fullName evidence="2">Uncharacterized protein</fullName>
    </submittedName>
</protein>
<accession>A0A9X1Z241</accession>